<accession>A0ABM7NTZ7</accession>
<feature type="coiled-coil region" evidence="1">
    <location>
        <begin position="212"/>
        <end position="246"/>
    </location>
</feature>
<sequence length="282" mass="33779">MSKKKSKKINKKSQIFDSESDSDSENDFNDNINMLYNEKLEKVPEFQYKLEDLMEDSKKCLICQNKLKTKTHDLSVCKSCFYFISINKSQTKRTYKLNDNDLTKLTCFEYDKRNGDTVYLYLLVDVKLMMIEKKYGVFNPNLDQYIACLNNIETENIENAKKKKQDSALREKVREERKKLIDKELNEKNIKCKTYHQESYYKKYIQNPKASLKNAIAKIEEIHILKQEEKQRKIKLETEMKKHNYNIHSSKDPYIDDYIIDNDISFDKCIERLLRGRKKFRS</sequence>
<evidence type="ECO:0000256" key="2">
    <source>
        <dbReference type="SAM" id="MobiDB-lite"/>
    </source>
</evidence>
<keyword evidence="4" id="KW-1185">Reference proteome</keyword>
<feature type="region of interest" description="Disordered" evidence="2">
    <location>
        <begin position="1"/>
        <end position="27"/>
    </location>
</feature>
<proteinExistence type="predicted"/>
<feature type="compositionally biased region" description="Basic residues" evidence="2">
    <location>
        <begin position="1"/>
        <end position="11"/>
    </location>
</feature>
<evidence type="ECO:0000256" key="1">
    <source>
        <dbReference type="SAM" id="Coils"/>
    </source>
</evidence>
<reference evidence="3 4" key="1">
    <citation type="submission" date="2021-02" db="EMBL/GenBank/DDBJ databases">
        <title>Cotonvirus japonicus, which uses Golgi apparatus of host cells for its virion factory, phylogenetically links tailed tupanvirus and icosahedral mimivirus.</title>
        <authorList>
            <person name="Takahashi H."/>
            <person name="Fukaya S."/>
            <person name="Song C."/>
            <person name="Murata K."/>
            <person name="Takemura M."/>
        </authorList>
    </citation>
    <scope>NUCLEOTIDE SEQUENCE [LARGE SCALE GENOMIC DNA]</scope>
</reference>
<feature type="compositionally biased region" description="Acidic residues" evidence="2">
    <location>
        <begin position="18"/>
        <end position="27"/>
    </location>
</feature>
<keyword evidence="1" id="KW-0175">Coiled coil</keyword>
<name>A0ABM7NTZ7_9VIRU</name>
<evidence type="ECO:0000313" key="4">
    <source>
        <dbReference type="Proteomes" id="UP001321479"/>
    </source>
</evidence>
<dbReference type="EMBL" id="AP024483">
    <property type="protein sequence ID" value="BCS83635.1"/>
    <property type="molecule type" value="Genomic_DNA"/>
</dbReference>
<protein>
    <submittedName>
        <fullName evidence="3">Uncharacterized protein</fullName>
    </submittedName>
</protein>
<dbReference type="Proteomes" id="UP001321479">
    <property type="component" value="Segment"/>
</dbReference>
<evidence type="ECO:0000313" key="3">
    <source>
        <dbReference type="EMBL" id="BCS83635.1"/>
    </source>
</evidence>
<dbReference type="GeneID" id="80558840"/>
<organism evidence="3 4">
    <name type="scientific">Cotonvirus japonicus</name>
    <dbReference type="NCBI Taxonomy" id="2811091"/>
    <lineage>
        <taxon>Viruses</taxon>
        <taxon>Varidnaviria</taxon>
        <taxon>Bamfordvirae</taxon>
        <taxon>Nucleocytoviricota</taxon>
        <taxon>Megaviricetes</taxon>
        <taxon>Imitervirales</taxon>
        <taxon>Mimiviridae</taxon>
        <taxon>Megamimivirinae</taxon>
        <taxon>Cotonvirus</taxon>
        <taxon>Cotonvirus japonicum</taxon>
    </lineage>
</organism>
<dbReference type="RefSeq" id="YP_010842243.1">
    <property type="nucleotide sequence ID" value="NC_079139.1"/>
</dbReference>